<accession>A0ACB7ZPD9</accession>
<reference evidence="1" key="1">
    <citation type="journal article" date="2021" name="New Phytol.">
        <title>Evolutionary innovations through gain and loss of genes in the ectomycorrhizal Boletales.</title>
        <authorList>
            <person name="Wu G."/>
            <person name="Miyauchi S."/>
            <person name="Morin E."/>
            <person name="Kuo A."/>
            <person name="Drula E."/>
            <person name="Varga T."/>
            <person name="Kohler A."/>
            <person name="Feng B."/>
            <person name="Cao Y."/>
            <person name="Lipzen A."/>
            <person name="Daum C."/>
            <person name="Hundley H."/>
            <person name="Pangilinan J."/>
            <person name="Johnson J."/>
            <person name="Barry K."/>
            <person name="LaButti K."/>
            <person name="Ng V."/>
            <person name="Ahrendt S."/>
            <person name="Min B."/>
            <person name="Choi I.G."/>
            <person name="Park H."/>
            <person name="Plett J.M."/>
            <person name="Magnuson J."/>
            <person name="Spatafora J.W."/>
            <person name="Nagy L.G."/>
            <person name="Henrissat B."/>
            <person name="Grigoriev I.V."/>
            <person name="Yang Z.L."/>
            <person name="Xu J."/>
            <person name="Martin F.M."/>
        </authorList>
    </citation>
    <scope>NUCLEOTIDE SEQUENCE</scope>
    <source>
        <strain evidence="1">ATCC 28755</strain>
    </source>
</reference>
<evidence type="ECO:0000313" key="1">
    <source>
        <dbReference type="EMBL" id="KAH7902951.1"/>
    </source>
</evidence>
<proteinExistence type="predicted"/>
<comment type="caution">
    <text evidence="1">The sequence shown here is derived from an EMBL/GenBank/DDBJ whole genome shotgun (WGS) entry which is preliminary data.</text>
</comment>
<keyword evidence="2" id="KW-1185">Reference proteome</keyword>
<organism evidence="1 2">
    <name type="scientific">Hygrophoropsis aurantiaca</name>
    <dbReference type="NCBI Taxonomy" id="72124"/>
    <lineage>
        <taxon>Eukaryota</taxon>
        <taxon>Fungi</taxon>
        <taxon>Dikarya</taxon>
        <taxon>Basidiomycota</taxon>
        <taxon>Agaricomycotina</taxon>
        <taxon>Agaricomycetes</taxon>
        <taxon>Agaricomycetidae</taxon>
        <taxon>Boletales</taxon>
        <taxon>Coniophorineae</taxon>
        <taxon>Hygrophoropsidaceae</taxon>
        <taxon>Hygrophoropsis</taxon>
    </lineage>
</organism>
<dbReference type="EMBL" id="MU269365">
    <property type="protein sequence ID" value="KAH7902951.1"/>
    <property type="molecule type" value="Genomic_DNA"/>
</dbReference>
<protein>
    <submittedName>
        <fullName evidence="1">Uncharacterized protein</fullName>
    </submittedName>
</protein>
<evidence type="ECO:0000313" key="2">
    <source>
        <dbReference type="Proteomes" id="UP000790377"/>
    </source>
</evidence>
<name>A0ACB7ZPD9_9AGAM</name>
<gene>
    <name evidence="1" type="ORF">BJ138DRAFT_1120907</name>
</gene>
<sequence length="149" mass="15920">MAVDQPMPAQNTITVPQPLLLPPPLTDLRARRRGNQPSASLPGQSAISVPLPAEPMDVDPVQPNPLLPTPPVIDLRVCRLASQDAMKRWQGHGMSSGGIDTGGKEMVPSIYMVSCSNAPLTLAHPANLPVGYADKYHICVGPTYISHMI</sequence>
<dbReference type="Proteomes" id="UP000790377">
    <property type="component" value="Unassembled WGS sequence"/>
</dbReference>